<comment type="caution">
    <text evidence="10">The sequence shown here is derived from an EMBL/GenBank/DDBJ whole genome shotgun (WGS) entry which is preliminary data.</text>
</comment>
<keyword evidence="11" id="KW-1185">Reference proteome</keyword>
<feature type="region of interest" description="Disordered" evidence="8">
    <location>
        <begin position="503"/>
        <end position="575"/>
    </location>
</feature>
<dbReference type="EMBL" id="JANBUW010000006">
    <property type="protein sequence ID" value="KAJ2852044.1"/>
    <property type="molecule type" value="Genomic_DNA"/>
</dbReference>
<evidence type="ECO:0000256" key="7">
    <source>
        <dbReference type="RuleBase" id="RU361124"/>
    </source>
</evidence>
<dbReference type="OrthoDB" id="435275at2759"/>
<accession>A0A9W8IFH7</accession>
<dbReference type="GO" id="GO:0035267">
    <property type="term" value="C:NuA4 histone acetyltransferase complex"/>
    <property type="evidence" value="ECO:0007669"/>
    <property type="project" value="InterPro"/>
</dbReference>
<evidence type="ECO:0000256" key="8">
    <source>
        <dbReference type="SAM" id="MobiDB-lite"/>
    </source>
</evidence>
<name>A0A9W8IFH7_9FUNG</name>
<evidence type="ECO:0000259" key="9">
    <source>
        <dbReference type="Pfam" id="PF10513"/>
    </source>
</evidence>
<dbReference type="GO" id="GO:0005634">
    <property type="term" value="C:nucleus"/>
    <property type="evidence" value="ECO:0007669"/>
    <property type="project" value="UniProtKB-SubCell"/>
</dbReference>
<dbReference type="PANTHER" id="PTHR14898">
    <property type="entry name" value="ENHANCER OF POLYCOMB"/>
    <property type="match status" value="1"/>
</dbReference>
<evidence type="ECO:0000256" key="4">
    <source>
        <dbReference type="ARBA" id="ARBA00023163"/>
    </source>
</evidence>
<dbReference type="Proteomes" id="UP001139887">
    <property type="component" value="Unassembled WGS sequence"/>
</dbReference>
<evidence type="ECO:0000256" key="3">
    <source>
        <dbReference type="ARBA" id="ARBA00023015"/>
    </source>
</evidence>
<comment type="subcellular location">
    <subcellularLocation>
        <location evidence="1 7">Nucleus</location>
    </subcellularLocation>
</comment>
<evidence type="ECO:0000313" key="10">
    <source>
        <dbReference type="EMBL" id="KAJ2852044.1"/>
    </source>
</evidence>
<dbReference type="Pfam" id="PF10513">
    <property type="entry name" value="EPL1"/>
    <property type="match status" value="1"/>
</dbReference>
<evidence type="ECO:0000256" key="2">
    <source>
        <dbReference type="ARBA" id="ARBA00008035"/>
    </source>
</evidence>
<gene>
    <name evidence="10" type="primary">EPL1</name>
    <name evidence="10" type="ORF">IWW36_000623</name>
</gene>
<evidence type="ECO:0000313" key="11">
    <source>
        <dbReference type="Proteomes" id="UP001139887"/>
    </source>
</evidence>
<dbReference type="AlphaFoldDB" id="A0A9W8IFH7"/>
<dbReference type="InterPro" id="IPR019542">
    <property type="entry name" value="Enhancer_polycomb-like_N"/>
</dbReference>
<sequence>MVNAQRFRARKVDFKRALPVYRAADLDDLEDDDNRQTDQIETGVEKDEEAEHHLQAAISATHAAVTGSAPTKQVYIPTPDASRVVEGYDERYPKTFVSPTSLIRSSETVEECCAPLYCMDEEDAQWLEQHAPDMSADTFEQAMDQLETLTRDMVFQRMEDIPTLEYLAAHAADRERTFDAEQCARVFEHWKHRREARGFRTVMPSLQQEDTSKTEIDPYVCFRRREMQRGRKTRRADQRSLEQLRRLRINLAMAAQLLEMCLERENSKLALVDEAQSVGRQRCDVMRMRRRVGATGQSWDDMFVPPAQPGATTRKRLARDPAQRARAAAAAAAARKAKATGIPDAVLPLPFVLPRSVQVHQYVPPPRLVAMQNRIQSRVQACEAKLGSWVDATFGCLPPPAAGAFWTTSSTSPALRLRRGRLGRLFVDRRQPQCSSTLADRQMRFRLGLLRSEDHQKLCQHHTVMQPAIPDSLLRPFSFSSELLKPSQSEPLFDVAAPATASLADTSDSQAESSNGAMRSSVSAGTQDDSEPDTPIHHQQQHTLKSPSGNLPLALSAALSPRVGNDPLPSTAKCN</sequence>
<organism evidence="10 11">
    <name type="scientific">Coemansia brasiliensis</name>
    <dbReference type="NCBI Taxonomy" id="2650707"/>
    <lineage>
        <taxon>Eukaryota</taxon>
        <taxon>Fungi</taxon>
        <taxon>Fungi incertae sedis</taxon>
        <taxon>Zoopagomycota</taxon>
        <taxon>Kickxellomycotina</taxon>
        <taxon>Kickxellomycetes</taxon>
        <taxon>Kickxellales</taxon>
        <taxon>Kickxellaceae</taxon>
        <taxon>Coemansia</taxon>
    </lineage>
</organism>
<evidence type="ECO:0000256" key="6">
    <source>
        <dbReference type="ARBA" id="ARBA00025513"/>
    </source>
</evidence>
<reference evidence="10" key="1">
    <citation type="submission" date="2022-07" db="EMBL/GenBank/DDBJ databases">
        <title>Phylogenomic reconstructions and comparative analyses of Kickxellomycotina fungi.</title>
        <authorList>
            <person name="Reynolds N.K."/>
            <person name="Stajich J.E."/>
            <person name="Barry K."/>
            <person name="Grigoriev I.V."/>
            <person name="Crous P."/>
            <person name="Smith M.E."/>
        </authorList>
    </citation>
    <scope>NUCLEOTIDE SEQUENCE</scope>
    <source>
        <strain evidence="10">NRRL 1566</strain>
    </source>
</reference>
<protein>
    <recommendedName>
        <fullName evidence="7">Enhancer of polycomb-like protein</fullName>
    </recommendedName>
</protein>
<comment type="similarity">
    <text evidence="2 7">Belongs to the enhancer of polycomb family.</text>
</comment>
<dbReference type="GO" id="GO:0006357">
    <property type="term" value="P:regulation of transcription by RNA polymerase II"/>
    <property type="evidence" value="ECO:0007669"/>
    <property type="project" value="InterPro"/>
</dbReference>
<keyword evidence="4 7" id="KW-0804">Transcription</keyword>
<dbReference type="InterPro" id="IPR024943">
    <property type="entry name" value="Enhancer_polycomb"/>
</dbReference>
<feature type="compositionally biased region" description="Low complexity" evidence="8">
    <location>
        <begin position="546"/>
        <end position="561"/>
    </location>
</feature>
<keyword evidence="5 7" id="KW-0539">Nucleus</keyword>
<evidence type="ECO:0000256" key="5">
    <source>
        <dbReference type="ARBA" id="ARBA00023242"/>
    </source>
</evidence>
<feature type="domain" description="Enhancer of polycomb-like N-terminal" evidence="9">
    <location>
        <begin position="8"/>
        <end position="148"/>
    </location>
</feature>
<keyword evidence="3 7" id="KW-0805">Transcription regulation</keyword>
<evidence type="ECO:0000256" key="1">
    <source>
        <dbReference type="ARBA" id="ARBA00004123"/>
    </source>
</evidence>
<comment type="function">
    <text evidence="6">Component of the NuA4 histone acetyltransferase complex which is involved in transcriptional activation of selected genes principally by acetylation of nucleosomal histone H4 and H2A. The NuA4 complex is also involved in DNA repair. Involved in gene silencing by neighboring heterochromatin, blockage of the silencing spreading along the chromosome, and required for cell cycle progression through G2/M.</text>
</comment>
<proteinExistence type="inferred from homology"/>
<feature type="compositionally biased region" description="Polar residues" evidence="8">
    <location>
        <begin position="503"/>
        <end position="527"/>
    </location>
</feature>